<dbReference type="InterPro" id="IPR029752">
    <property type="entry name" value="D-isomer_DH_CS1"/>
</dbReference>
<dbReference type="PROSITE" id="PS00671">
    <property type="entry name" value="D_2_HYDROXYACID_DH_3"/>
    <property type="match status" value="1"/>
</dbReference>
<comment type="similarity">
    <text evidence="2">Belongs to the D-isomer specific 2-hydroxyacid dehydrogenase family.</text>
</comment>
<accession>A0A382BSY8</accession>
<dbReference type="SUPFAM" id="SSF143548">
    <property type="entry name" value="Serine metabolism enzymes domain"/>
    <property type="match status" value="1"/>
</dbReference>
<dbReference type="EC" id="1.1.1.95" evidence="3"/>
<evidence type="ECO:0000256" key="8">
    <source>
        <dbReference type="ARBA" id="ARBA00023299"/>
    </source>
</evidence>
<evidence type="ECO:0000256" key="7">
    <source>
        <dbReference type="ARBA" id="ARBA00023027"/>
    </source>
</evidence>
<evidence type="ECO:0000259" key="10">
    <source>
        <dbReference type="PROSITE" id="PS51671"/>
    </source>
</evidence>
<dbReference type="PROSITE" id="PS00065">
    <property type="entry name" value="D_2_HYDROXYACID_DH_1"/>
    <property type="match status" value="1"/>
</dbReference>
<proteinExistence type="inferred from homology"/>
<dbReference type="PROSITE" id="PS51671">
    <property type="entry name" value="ACT"/>
    <property type="match status" value="1"/>
</dbReference>
<keyword evidence="5" id="KW-0028">Amino-acid biosynthesis</keyword>
<dbReference type="InterPro" id="IPR002912">
    <property type="entry name" value="ACT_dom"/>
</dbReference>
<dbReference type="NCBIfam" id="TIGR01327">
    <property type="entry name" value="PGDH"/>
    <property type="match status" value="1"/>
</dbReference>
<dbReference type="FunFam" id="3.40.50.720:FF:000021">
    <property type="entry name" value="D-3-phosphoglycerate dehydrogenase"/>
    <property type="match status" value="1"/>
</dbReference>
<comment type="catalytic activity">
    <reaction evidence="9">
        <text>(2R)-3-phosphoglycerate + NAD(+) = 3-phosphooxypyruvate + NADH + H(+)</text>
        <dbReference type="Rhea" id="RHEA:12641"/>
        <dbReference type="ChEBI" id="CHEBI:15378"/>
        <dbReference type="ChEBI" id="CHEBI:18110"/>
        <dbReference type="ChEBI" id="CHEBI:57540"/>
        <dbReference type="ChEBI" id="CHEBI:57945"/>
        <dbReference type="ChEBI" id="CHEBI:58272"/>
        <dbReference type="EC" id="1.1.1.95"/>
    </reaction>
</comment>
<dbReference type="Pfam" id="PF02826">
    <property type="entry name" value="2-Hacid_dh_C"/>
    <property type="match status" value="1"/>
</dbReference>
<dbReference type="CDD" id="cd12173">
    <property type="entry name" value="PGDH_4"/>
    <property type="match status" value="1"/>
</dbReference>
<evidence type="ECO:0000256" key="6">
    <source>
        <dbReference type="ARBA" id="ARBA00023002"/>
    </source>
</evidence>
<evidence type="ECO:0000256" key="2">
    <source>
        <dbReference type="ARBA" id="ARBA00005854"/>
    </source>
</evidence>
<protein>
    <recommendedName>
        <fullName evidence="4">D-3-phosphoglycerate dehydrogenase</fullName>
        <ecNumber evidence="3">1.1.1.95</ecNumber>
    </recommendedName>
</protein>
<dbReference type="EMBL" id="UINC01031142">
    <property type="protein sequence ID" value="SVB16719.1"/>
    <property type="molecule type" value="Genomic_DNA"/>
</dbReference>
<sequence length="525" mass="57199">MLRVLVSDPVADSGNAVLKDAGLDIVYEPDADKAALLKIVPNVDGWIIRSGTTIDQDLIEAADKLQVIGRAGVGVDNIDIPAATQKGIVVMNTPDVNTVSAAEHTVGIMLALARNISIGHQGLNIGEWNRHALVGTELRNKTIGIVGLGKIGREVMSRCLSFGMRILGYDPYITENLFSADEIALTDLDTLTRESDFITLHVPMLDSTRNLFDLERMQMMKPTARIINVARGGIINENDLATAIKDGVIAGAAVDVFVKEPIDKDHPLVNLENVLLTPHLGASTNEAKEGVSITICEMVRDYLVNHKLSSALNIPISDMTVLKQLQAHLDLMEKMGIIQGQLAQGAIEKVHMEVQGFFEDFKPLILAFIKGLLTDRIPDRVNFINAELLAKERGIVIEYGATNEKGAYTNLVQTKVTTKNQENTITGSVFDGNQLRLVNILGYEMDLNPMGNMLFVKNKDVPGVIGKVGTLLGKHEINIGAYLLSNAEHQDEAFAAIRLDSQAPADVLDLLMEIPEIISVQQLHC</sequence>
<dbReference type="InterPro" id="IPR045626">
    <property type="entry name" value="PGDH_ASB_dom"/>
</dbReference>
<evidence type="ECO:0000256" key="5">
    <source>
        <dbReference type="ARBA" id="ARBA00022605"/>
    </source>
</evidence>
<feature type="domain" description="ACT" evidence="10">
    <location>
        <begin position="453"/>
        <end position="525"/>
    </location>
</feature>
<keyword evidence="7" id="KW-0520">NAD</keyword>
<dbReference type="GO" id="GO:0006564">
    <property type="term" value="P:L-serine biosynthetic process"/>
    <property type="evidence" value="ECO:0007669"/>
    <property type="project" value="UniProtKB-KW"/>
</dbReference>
<dbReference type="GO" id="GO:0004617">
    <property type="term" value="F:phosphoglycerate dehydrogenase activity"/>
    <property type="evidence" value="ECO:0007669"/>
    <property type="project" value="UniProtKB-EC"/>
</dbReference>
<dbReference type="InterPro" id="IPR006140">
    <property type="entry name" value="D-isomer_DH_NAD-bd"/>
</dbReference>
<organism evidence="11">
    <name type="scientific">marine metagenome</name>
    <dbReference type="NCBI Taxonomy" id="408172"/>
    <lineage>
        <taxon>unclassified sequences</taxon>
        <taxon>metagenomes</taxon>
        <taxon>ecological metagenomes</taxon>
    </lineage>
</organism>
<evidence type="ECO:0000256" key="1">
    <source>
        <dbReference type="ARBA" id="ARBA00005216"/>
    </source>
</evidence>
<dbReference type="Pfam" id="PF00389">
    <property type="entry name" value="2-Hacid_dh"/>
    <property type="match status" value="1"/>
</dbReference>
<dbReference type="SUPFAM" id="SSF51735">
    <property type="entry name" value="NAD(P)-binding Rossmann-fold domains"/>
    <property type="match status" value="1"/>
</dbReference>
<dbReference type="PANTHER" id="PTHR42789">
    <property type="entry name" value="D-ISOMER SPECIFIC 2-HYDROXYACID DEHYDROGENASE FAMILY PROTEIN (AFU_ORTHOLOGUE AFUA_6G10090)"/>
    <property type="match status" value="1"/>
</dbReference>
<dbReference type="SUPFAM" id="SSF55021">
    <property type="entry name" value="ACT-like"/>
    <property type="match status" value="1"/>
</dbReference>
<dbReference type="InterPro" id="IPR006139">
    <property type="entry name" value="D-isomer_2_OHA_DH_cat_dom"/>
</dbReference>
<dbReference type="GO" id="GO:0051287">
    <property type="term" value="F:NAD binding"/>
    <property type="evidence" value="ECO:0007669"/>
    <property type="project" value="InterPro"/>
</dbReference>
<dbReference type="SUPFAM" id="SSF52283">
    <property type="entry name" value="Formate/glycerate dehydrogenase catalytic domain-like"/>
    <property type="match status" value="1"/>
</dbReference>
<dbReference type="Gene3D" id="3.30.70.260">
    <property type="match status" value="1"/>
</dbReference>
<evidence type="ECO:0000256" key="3">
    <source>
        <dbReference type="ARBA" id="ARBA00013143"/>
    </source>
</evidence>
<dbReference type="Pfam" id="PF19304">
    <property type="entry name" value="PGDH_inter"/>
    <property type="match status" value="1"/>
</dbReference>
<evidence type="ECO:0000256" key="4">
    <source>
        <dbReference type="ARBA" id="ARBA00021582"/>
    </source>
</evidence>
<keyword evidence="8" id="KW-0718">Serine biosynthesis</keyword>
<dbReference type="InterPro" id="IPR045865">
    <property type="entry name" value="ACT-like_dom_sf"/>
</dbReference>
<name>A0A382BSY8_9ZZZZ</name>
<keyword evidence="6" id="KW-0560">Oxidoreductase</keyword>
<dbReference type="AlphaFoldDB" id="A0A382BSY8"/>
<dbReference type="Gene3D" id="3.40.50.720">
    <property type="entry name" value="NAD(P)-binding Rossmann-like Domain"/>
    <property type="match status" value="2"/>
</dbReference>
<dbReference type="InterPro" id="IPR029753">
    <property type="entry name" value="D-isomer_DH_CS"/>
</dbReference>
<evidence type="ECO:0000256" key="9">
    <source>
        <dbReference type="ARBA" id="ARBA00048731"/>
    </source>
</evidence>
<comment type="pathway">
    <text evidence="1">Amino-acid biosynthesis; L-serine biosynthesis; L-serine from 3-phospho-D-glycerate: step 1/3.</text>
</comment>
<dbReference type="UniPathway" id="UPA00135">
    <property type="reaction ID" value="UER00196"/>
</dbReference>
<dbReference type="InterPro" id="IPR006236">
    <property type="entry name" value="PGDH"/>
</dbReference>
<reference evidence="11" key="1">
    <citation type="submission" date="2018-05" db="EMBL/GenBank/DDBJ databases">
        <authorList>
            <person name="Lanie J.A."/>
            <person name="Ng W.-L."/>
            <person name="Kazmierczak K.M."/>
            <person name="Andrzejewski T.M."/>
            <person name="Davidsen T.M."/>
            <person name="Wayne K.J."/>
            <person name="Tettelin H."/>
            <person name="Glass J.I."/>
            <person name="Rusch D."/>
            <person name="Podicherti R."/>
            <person name="Tsui H.-C.T."/>
            <person name="Winkler M.E."/>
        </authorList>
    </citation>
    <scope>NUCLEOTIDE SEQUENCE</scope>
</reference>
<dbReference type="Gene3D" id="3.30.1330.90">
    <property type="entry name" value="D-3-phosphoglycerate dehydrogenase, domain 3"/>
    <property type="match status" value="1"/>
</dbReference>
<dbReference type="InterPro" id="IPR029009">
    <property type="entry name" value="ASB_dom_sf"/>
</dbReference>
<dbReference type="InterPro" id="IPR050857">
    <property type="entry name" value="D-2-hydroxyacid_DH"/>
</dbReference>
<evidence type="ECO:0000313" key="11">
    <source>
        <dbReference type="EMBL" id="SVB16719.1"/>
    </source>
</evidence>
<gene>
    <name evidence="11" type="ORF">METZ01_LOCUS169573</name>
</gene>
<dbReference type="InterPro" id="IPR036291">
    <property type="entry name" value="NAD(P)-bd_dom_sf"/>
</dbReference>
<dbReference type="CDD" id="cd04902">
    <property type="entry name" value="ACT_3PGDH-xct"/>
    <property type="match status" value="1"/>
</dbReference>
<dbReference type="PANTHER" id="PTHR42789:SF1">
    <property type="entry name" value="D-ISOMER SPECIFIC 2-HYDROXYACID DEHYDROGENASE FAMILY PROTEIN (AFU_ORTHOLOGUE AFUA_6G10090)"/>
    <property type="match status" value="1"/>
</dbReference>